<proteinExistence type="predicted"/>
<sequence>MSLLEYYFANFRQYLILIKEPFNYPKSFRNFFSVFINKMKKNYPIRCVLKNGSTIIVQNHQQLRKIKFGRGTCFFENDLIIIKSPNFPILKIQDWEKNGDIHGVFFSEDYSFLPLKNKTVIDIGANIGDTALYFISRGAKKVIGIEPSQKNFESAKKNIILNNLSDKIDLILGGCGSKEGIVEMDPNVSGLEVSLNEESKSSNQIQLITLKEILENEDKDSEYVLKIDCEGCEYDIILATPEDIIKRFSHIQIEYHFGYLNMKKRLENYGFEVTHTSPRRANRIGTKNTLVGFLYAKNKSL</sequence>
<keyword evidence="2" id="KW-0687">Ribonucleoprotein</keyword>
<dbReference type="PANTHER" id="PTHR34203">
    <property type="entry name" value="METHYLTRANSFERASE, FKBM FAMILY PROTEIN"/>
    <property type="match status" value="1"/>
</dbReference>
<keyword evidence="2" id="KW-0808">Transferase</keyword>
<gene>
    <name evidence="2" type="primary">prmA</name>
    <name evidence="2" type="ORF">AAA799N04_00081</name>
</gene>
<protein>
    <submittedName>
        <fullName evidence="2">Ribosomal protein L11 methyltransferase</fullName>
        <ecNumber evidence="2">2.1.1.163</ecNumber>
    </submittedName>
</protein>
<name>A0A081RQC6_9ARCH</name>
<evidence type="ECO:0000313" key="3">
    <source>
        <dbReference type="Proteomes" id="UP000028059"/>
    </source>
</evidence>
<dbReference type="InterPro" id="IPR052514">
    <property type="entry name" value="SAM-dependent_MTase"/>
</dbReference>
<dbReference type="InterPro" id="IPR029063">
    <property type="entry name" value="SAM-dependent_MTases_sf"/>
</dbReference>
<keyword evidence="2" id="KW-0489">Methyltransferase</keyword>
<dbReference type="NCBIfam" id="TIGR01444">
    <property type="entry name" value="fkbM_fam"/>
    <property type="match status" value="1"/>
</dbReference>
<dbReference type="AlphaFoldDB" id="A0A081RQC6"/>
<dbReference type="Pfam" id="PF05050">
    <property type="entry name" value="Methyltransf_21"/>
    <property type="match status" value="1"/>
</dbReference>
<dbReference type="SUPFAM" id="SSF53335">
    <property type="entry name" value="S-adenosyl-L-methionine-dependent methyltransferases"/>
    <property type="match status" value="1"/>
</dbReference>
<dbReference type="EMBL" id="JOKN01000001">
    <property type="protein sequence ID" value="KEQ57399.1"/>
    <property type="molecule type" value="Genomic_DNA"/>
</dbReference>
<dbReference type="GO" id="GO:0032259">
    <property type="term" value="P:methylation"/>
    <property type="evidence" value="ECO:0007669"/>
    <property type="project" value="UniProtKB-KW"/>
</dbReference>
<dbReference type="Proteomes" id="UP000028059">
    <property type="component" value="Unassembled WGS sequence"/>
</dbReference>
<evidence type="ECO:0000313" key="2">
    <source>
        <dbReference type="EMBL" id="KEQ57399.1"/>
    </source>
</evidence>
<dbReference type="EC" id="2.1.1.163" evidence="2"/>
<evidence type="ECO:0000259" key="1">
    <source>
        <dbReference type="Pfam" id="PF05050"/>
    </source>
</evidence>
<organism evidence="2 3">
    <name type="scientific">Marine Group I thaumarchaeote SCGC AAA799-N04</name>
    <dbReference type="NCBI Taxonomy" id="1502293"/>
    <lineage>
        <taxon>Archaea</taxon>
        <taxon>Nitrososphaerota</taxon>
        <taxon>Marine Group I</taxon>
    </lineage>
</organism>
<comment type="caution">
    <text evidence="2">The sequence shown here is derived from an EMBL/GenBank/DDBJ whole genome shotgun (WGS) entry which is preliminary data.</text>
</comment>
<dbReference type="CDD" id="cd02440">
    <property type="entry name" value="AdoMet_MTases"/>
    <property type="match status" value="1"/>
</dbReference>
<dbReference type="InterPro" id="IPR006342">
    <property type="entry name" value="FkbM_mtfrase"/>
</dbReference>
<reference evidence="2 3" key="1">
    <citation type="submission" date="2014-06" db="EMBL/GenBank/DDBJ databases">
        <authorList>
            <person name="Ngugi D.K."/>
            <person name="Blom J."/>
            <person name="Alam I."/>
            <person name="Rashid M."/>
            <person name="Ba Alawi W."/>
            <person name="Zhang G."/>
            <person name="Hikmawan T."/>
            <person name="Guan Y."/>
            <person name="Antunes A."/>
            <person name="Siam R."/>
            <person name="ElDorry H."/>
            <person name="Bajic V."/>
            <person name="Stingl U."/>
        </authorList>
    </citation>
    <scope>NUCLEOTIDE SEQUENCE [LARGE SCALE GENOMIC DNA]</scope>
    <source>
        <strain evidence="2">SCGC AAA799-N04</strain>
    </source>
</reference>
<dbReference type="GO" id="GO:0043770">
    <property type="term" value="F:demethylmenaquinone methyltransferase activity"/>
    <property type="evidence" value="ECO:0007669"/>
    <property type="project" value="UniProtKB-EC"/>
</dbReference>
<keyword evidence="3" id="KW-1185">Reference proteome</keyword>
<feature type="domain" description="Methyltransferase FkbM" evidence="1">
    <location>
        <begin position="122"/>
        <end position="272"/>
    </location>
</feature>
<dbReference type="PATRIC" id="fig|1502293.3.peg.76"/>
<accession>A0A081RQC6</accession>
<dbReference type="GO" id="GO:0005840">
    <property type="term" value="C:ribosome"/>
    <property type="evidence" value="ECO:0007669"/>
    <property type="project" value="UniProtKB-KW"/>
</dbReference>
<keyword evidence="2" id="KW-0689">Ribosomal protein</keyword>
<dbReference type="PANTHER" id="PTHR34203:SF15">
    <property type="entry name" value="SLL1173 PROTEIN"/>
    <property type="match status" value="1"/>
</dbReference>
<dbReference type="Gene3D" id="3.40.50.150">
    <property type="entry name" value="Vaccinia Virus protein VP39"/>
    <property type="match status" value="1"/>
</dbReference>